<dbReference type="SUPFAM" id="SSF56349">
    <property type="entry name" value="DNA breaking-rejoining enzymes"/>
    <property type="match status" value="1"/>
</dbReference>
<dbReference type="InterPro" id="IPR011010">
    <property type="entry name" value="DNA_brk_join_enz"/>
</dbReference>
<gene>
    <name evidence="4" type="ORF">F8144_27205</name>
</gene>
<name>A0A7J5D9Q0_9ACTN</name>
<keyword evidence="5" id="KW-1185">Reference proteome</keyword>
<feature type="region of interest" description="Disordered" evidence="2">
    <location>
        <begin position="86"/>
        <end position="114"/>
    </location>
</feature>
<keyword evidence="1" id="KW-0233">DNA recombination</keyword>
<dbReference type="Pfam" id="PF00589">
    <property type="entry name" value="Phage_integrase"/>
    <property type="match status" value="1"/>
</dbReference>
<dbReference type="GO" id="GO:0003677">
    <property type="term" value="F:DNA binding"/>
    <property type="evidence" value="ECO:0007669"/>
    <property type="project" value="InterPro"/>
</dbReference>
<dbReference type="Gene3D" id="1.10.443.10">
    <property type="entry name" value="Intergrase catalytic core"/>
    <property type="match status" value="1"/>
</dbReference>
<comment type="caution">
    <text evidence="4">The sequence shown here is derived from an EMBL/GenBank/DDBJ whole genome shotgun (WGS) entry which is preliminary data.</text>
</comment>
<evidence type="ECO:0000259" key="3">
    <source>
        <dbReference type="PROSITE" id="PS51898"/>
    </source>
</evidence>
<feature type="domain" description="Tyr recombinase" evidence="3">
    <location>
        <begin position="1"/>
        <end position="85"/>
    </location>
</feature>
<evidence type="ECO:0000313" key="5">
    <source>
        <dbReference type="Proteomes" id="UP000442990"/>
    </source>
</evidence>
<dbReference type="PROSITE" id="PS51898">
    <property type="entry name" value="TYR_RECOMBINASE"/>
    <property type="match status" value="1"/>
</dbReference>
<dbReference type="AlphaFoldDB" id="A0A7J5D9Q0"/>
<dbReference type="EMBL" id="WBKG01000026">
    <property type="protein sequence ID" value="KAB1985170.1"/>
    <property type="molecule type" value="Genomic_DNA"/>
</dbReference>
<evidence type="ECO:0000313" key="4">
    <source>
        <dbReference type="EMBL" id="KAB1985170.1"/>
    </source>
</evidence>
<proteinExistence type="predicted"/>
<evidence type="ECO:0000256" key="2">
    <source>
        <dbReference type="SAM" id="MobiDB-lite"/>
    </source>
</evidence>
<dbReference type="InterPro" id="IPR013762">
    <property type="entry name" value="Integrase-like_cat_sf"/>
</dbReference>
<dbReference type="InterPro" id="IPR002104">
    <property type="entry name" value="Integrase_catalytic"/>
</dbReference>
<sequence length="114" mass="12564">MGAPLDRNRFNDRVRRPALRAAGVETRRDNGMHALRHFCAPVLPDAGESVKAVGEYRGHHDPGFTLRTYTHLMPSSGKRTRAAVDGVFTDEDSTHDGPDTAQEGAWPSDLRLAQ</sequence>
<dbReference type="RefSeq" id="WP_151472145.1">
    <property type="nucleotide sequence ID" value="NZ_WBKG01000026.1"/>
</dbReference>
<reference evidence="4 5" key="1">
    <citation type="submission" date="2019-09" db="EMBL/GenBank/DDBJ databases">
        <title>Isolation and identification of active actinomycetes.</title>
        <authorList>
            <person name="Yu Z."/>
            <person name="Han C."/>
            <person name="Yu B."/>
        </authorList>
    </citation>
    <scope>NUCLEOTIDE SEQUENCE [LARGE SCALE GENOMIC DNA]</scope>
    <source>
        <strain evidence="4 5">NEAU-H2</strain>
    </source>
</reference>
<accession>A0A7J5D9Q0</accession>
<protein>
    <submittedName>
        <fullName evidence="4">Tyrosine-type recombinase/integrase</fullName>
    </submittedName>
</protein>
<organism evidence="4 5">
    <name type="scientific">Streptomyces triticiradicis</name>
    <dbReference type="NCBI Taxonomy" id="2651189"/>
    <lineage>
        <taxon>Bacteria</taxon>
        <taxon>Bacillati</taxon>
        <taxon>Actinomycetota</taxon>
        <taxon>Actinomycetes</taxon>
        <taxon>Kitasatosporales</taxon>
        <taxon>Streptomycetaceae</taxon>
        <taxon>Streptomyces</taxon>
    </lineage>
</organism>
<dbReference type="Proteomes" id="UP000442990">
    <property type="component" value="Unassembled WGS sequence"/>
</dbReference>
<dbReference type="GO" id="GO:0006310">
    <property type="term" value="P:DNA recombination"/>
    <property type="evidence" value="ECO:0007669"/>
    <property type="project" value="UniProtKB-KW"/>
</dbReference>
<evidence type="ECO:0000256" key="1">
    <source>
        <dbReference type="ARBA" id="ARBA00023172"/>
    </source>
</evidence>
<dbReference type="GO" id="GO:0015074">
    <property type="term" value="P:DNA integration"/>
    <property type="evidence" value="ECO:0007669"/>
    <property type="project" value="InterPro"/>
</dbReference>